<name>A0A841K0F4_9BACT</name>
<feature type="domain" description="TonB-dependent transporter Oar-like beta-barrel" evidence="1">
    <location>
        <begin position="236"/>
        <end position="1184"/>
    </location>
</feature>
<dbReference type="Gene3D" id="2.60.40.1120">
    <property type="entry name" value="Carboxypeptidase-like, regulatory domain"/>
    <property type="match status" value="1"/>
</dbReference>
<sequence>MPSTFAQVISGTISGTVQDSSGAVIPNASVVLTNSATGDHRTITSNSAGLFSFAGLPSGDFSISITDSGFQTFTENGIHLDPGDSRDLTNLKLQIGAANTVITVQAQTYIPLDTGENSHLITAEQIQHLSVEGRDVTELLKTLPGFAIGGQNNTNVNNSAPDASQVSSGGLIGSYSANGNLGTGNSLKLDGANITDPGSNNLALQTVNYDEVAEVKVQTSNFGPDISQGPVVVSAVTKSGTNQFHGSLYTYARTYQLDSSDALNGPTGQTKDPDREVYPGGTLGGPVLVPGTNFNHSRALTFFIGGEDYAQRNVYAYGNAGSALVHALVPTPAMRGGDFSAAAIQNYLGSSLYSNPAYANVATVPTYAKGDIAGSPTLVNGQLPSSLQDPGFKYIMSTYPIPNNVPTASNPYNWQSVDYINNDNWQAISRVDLAISQRNHFFARYSVQRGTSGEPAAIFYNPNGVNTPGGGSSSTNSEAAAANLATVITPTLTNQIFANLVYLNLVFSSNNPSALTGFPYQGAFANGRHVLPQLQAYNSPSGSGGLPLAITPDYTLSPIFTRKFIPEFGDNLTKVWGKHTASFGVYSARTTNNQTNDNVATNGAITNYFLPGAGQPLVDLPLPGQSTGTSYTLSGNYVTDELEGFVGGYSQQNILPDVNLYFWNISFFANDSWKVTPRVTVNVGSRFEHLGLWNDSYGNGVVTFNPALIVSGAATSPYPGFLWHSIDPSIPNSGNNSYPLFVEPRFGVAWDIHGDGKTVLRGGWGEYRGHDSWNDTSPSVGLTQHATTVSYAASSLKAISQQNVNPASGPLPNVDSFATTGAVFGTTSGDREEPLTDTYSLNLSQVLPSHMIFELSYVGDNSRFLINGGSTQTVALDNVNAIPIGGLYKPDPDTASPNFGKVLTPTGTNTGSTNQSTTAGSASAQQINEYRPLNTPSVQYSAINVTNHNLFSNYNGLQVGIGRQTGHVLFNINYTFSKSLGVRGAGANDANGFPGDPFNLHNNYGSESFDRRHIFNASYTFLVGNPIQNRVLGGFANGWELSGITNIQSGGDISAITTPNLSPSGTIGPINLPNVTPTTANPNAITVSNTVYLGTTDVDLQPTILCDPRAGRSKGQLMNPNCFGLPNLLHNGQYQLPFLSEPAFFNSDLSAQKSFHVVREQILQLRISAFNFLNHPLNTISNSFNNQFQLNFTNPNSSAFAQNASNGSLGFGTDPYKTGRRIVELMLKYNF</sequence>
<evidence type="ECO:0000259" key="1">
    <source>
        <dbReference type="Pfam" id="PF25183"/>
    </source>
</evidence>
<dbReference type="Pfam" id="PF13620">
    <property type="entry name" value="CarboxypepD_reg"/>
    <property type="match status" value="1"/>
</dbReference>
<dbReference type="AlphaFoldDB" id="A0A841K0F4"/>
<dbReference type="SUPFAM" id="SSF56935">
    <property type="entry name" value="Porins"/>
    <property type="match status" value="1"/>
</dbReference>
<dbReference type="InterPro" id="IPR008969">
    <property type="entry name" value="CarboxyPept-like_regulatory"/>
</dbReference>
<dbReference type="InterPro" id="IPR057601">
    <property type="entry name" value="Oar-like_b-barrel"/>
</dbReference>
<protein>
    <recommendedName>
        <fullName evidence="1">TonB-dependent transporter Oar-like beta-barrel domain-containing protein</fullName>
    </recommendedName>
</protein>
<keyword evidence="3" id="KW-1185">Reference proteome</keyword>
<dbReference type="Pfam" id="PF25183">
    <property type="entry name" value="OMP_b-brl_4"/>
    <property type="match status" value="1"/>
</dbReference>
<proteinExistence type="predicted"/>
<dbReference type="SUPFAM" id="SSF49464">
    <property type="entry name" value="Carboxypeptidase regulatory domain-like"/>
    <property type="match status" value="1"/>
</dbReference>
<reference evidence="2 3" key="1">
    <citation type="submission" date="2020-08" db="EMBL/GenBank/DDBJ databases">
        <title>Genomic Encyclopedia of Type Strains, Phase IV (KMG-IV): sequencing the most valuable type-strain genomes for metagenomic binning, comparative biology and taxonomic classification.</title>
        <authorList>
            <person name="Goeker M."/>
        </authorList>
    </citation>
    <scope>NUCLEOTIDE SEQUENCE [LARGE SCALE GENOMIC DNA]</scope>
    <source>
        <strain evidence="2 3">DSM 103733</strain>
    </source>
</reference>
<gene>
    <name evidence="2" type="ORF">HNQ77_002647</name>
</gene>
<accession>A0A841K0F4</accession>
<evidence type="ECO:0000313" key="3">
    <source>
        <dbReference type="Proteomes" id="UP000538666"/>
    </source>
</evidence>
<dbReference type="RefSeq" id="WP_050059726.1">
    <property type="nucleotide sequence ID" value="NZ_JACHEK010000005.1"/>
</dbReference>
<dbReference type="Proteomes" id="UP000538666">
    <property type="component" value="Unassembled WGS sequence"/>
</dbReference>
<evidence type="ECO:0000313" key="2">
    <source>
        <dbReference type="EMBL" id="MBB6144691.1"/>
    </source>
</evidence>
<organism evidence="2 3">
    <name type="scientific">Silvibacterium bohemicum</name>
    <dbReference type="NCBI Taxonomy" id="1577686"/>
    <lineage>
        <taxon>Bacteria</taxon>
        <taxon>Pseudomonadati</taxon>
        <taxon>Acidobacteriota</taxon>
        <taxon>Terriglobia</taxon>
        <taxon>Terriglobales</taxon>
        <taxon>Acidobacteriaceae</taxon>
        <taxon>Silvibacterium</taxon>
    </lineage>
</organism>
<dbReference type="EMBL" id="JACHEK010000005">
    <property type="protein sequence ID" value="MBB6144691.1"/>
    <property type="molecule type" value="Genomic_DNA"/>
</dbReference>
<comment type="caution">
    <text evidence="2">The sequence shown here is derived from an EMBL/GenBank/DDBJ whole genome shotgun (WGS) entry which is preliminary data.</text>
</comment>